<dbReference type="STRING" id="1618446.UV61_C0002G0028"/>
<comment type="caution">
    <text evidence="2">The sequence shown here is derived from an EMBL/GenBank/DDBJ whole genome shotgun (WGS) entry which is preliminary data.</text>
</comment>
<evidence type="ECO:0000313" key="3">
    <source>
        <dbReference type="Proteomes" id="UP000034050"/>
    </source>
</evidence>
<dbReference type="AlphaFoldDB" id="A0A0G1CP92"/>
<evidence type="ECO:0000259" key="1">
    <source>
        <dbReference type="Pfam" id="PF01592"/>
    </source>
</evidence>
<dbReference type="PATRIC" id="fig|1618446.3.peg.149"/>
<dbReference type="Pfam" id="PF01592">
    <property type="entry name" value="NifU_N"/>
    <property type="match status" value="1"/>
</dbReference>
<dbReference type="EMBL" id="LCFD01000002">
    <property type="protein sequence ID" value="KKS87307.1"/>
    <property type="molecule type" value="Genomic_DNA"/>
</dbReference>
<organism evidence="2 3">
    <name type="scientific">Candidatus Gottesmanbacteria bacterium GW2011_GWB1_43_11</name>
    <dbReference type="NCBI Taxonomy" id="1618446"/>
    <lineage>
        <taxon>Bacteria</taxon>
        <taxon>Candidatus Gottesmaniibacteriota</taxon>
    </lineage>
</organism>
<name>A0A0G1CP92_9BACT</name>
<gene>
    <name evidence="2" type="ORF">UV61_C0002G0028</name>
</gene>
<dbReference type="PANTHER" id="PTHR10093">
    <property type="entry name" value="IRON-SULFUR CLUSTER ASSEMBLY ENZYME NIFU HOMOLOG"/>
    <property type="match status" value="1"/>
</dbReference>
<dbReference type="Gene3D" id="3.90.1010.10">
    <property type="match status" value="1"/>
</dbReference>
<dbReference type="CDD" id="cd06664">
    <property type="entry name" value="IscU_like"/>
    <property type="match status" value="1"/>
</dbReference>
<dbReference type="GO" id="GO:0016226">
    <property type="term" value="P:iron-sulfur cluster assembly"/>
    <property type="evidence" value="ECO:0007669"/>
    <property type="project" value="InterPro"/>
</dbReference>
<proteinExistence type="predicted"/>
<accession>A0A0G1CP92</accession>
<dbReference type="GO" id="GO:0051536">
    <property type="term" value="F:iron-sulfur cluster binding"/>
    <property type="evidence" value="ECO:0007669"/>
    <property type="project" value="InterPro"/>
</dbReference>
<reference evidence="2 3" key="1">
    <citation type="journal article" date="2015" name="Nature">
        <title>rRNA introns, odd ribosomes, and small enigmatic genomes across a large radiation of phyla.</title>
        <authorList>
            <person name="Brown C.T."/>
            <person name="Hug L.A."/>
            <person name="Thomas B.C."/>
            <person name="Sharon I."/>
            <person name="Castelle C.J."/>
            <person name="Singh A."/>
            <person name="Wilkins M.J."/>
            <person name="Williams K.H."/>
            <person name="Banfield J.F."/>
        </authorList>
    </citation>
    <scope>NUCLEOTIDE SEQUENCE [LARGE SCALE GENOMIC DNA]</scope>
</reference>
<evidence type="ECO:0000313" key="2">
    <source>
        <dbReference type="EMBL" id="KKS87307.1"/>
    </source>
</evidence>
<dbReference type="SUPFAM" id="SSF82649">
    <property type="entry name" value="SufE/NifU"/>
    <property type="match status" value="1"/>
</dbReference>
<dbReference type="Proteomes" id="UP000034050">
    <property type="component" value="Unassembled WGS sequence"/>
</dbReference>
<protein>
    <submittedName>
        <fullName evidence="2">SUF system FeS assembly protein, NifU family</fullName>
    </submittedName>
</protein>
<dbReference type="GO" id="GO:0005506">
    <property type="term" value="F:iron ion binding"/>
    <property type="evidence" value="ECO:0007669"/>
    <property type="project" value="InterPro"/>
</dbReference>
<feature type="domain" description="NIF system FeS cluster assembly NifU N-terminal" evidence="1">
    <location>
        <begin position="5"/>
        <end position="122"/>
    </location>
</feature>
<dbReference type="InterPro" id="IPR002871">
    <property type="entry name" value="NIF_FeS_clus_asmbl_NifU_N"/>
</dbReference>
<sequence length="124" mass="13892">MDDLYREQILDHYKHPRNFGELDHPSVASSDNLVSCGDQLSMQLLIEAKKQIVTDIRFQGIGCAISMSSASMLTEVVKGKKIHDLQTLTKDDILKMLGVKLTPTRLKCALLSLEVLHKALNNMK</sequence>